<dbReference type="OrthoDB" id="9805663at2"/>
<organism evidence="3 4">
    <name type="scientific">Tengunoibacter tsumagoiensis</name>
    <dbReference type="NCBI Taxonomy" id="2014871"/>
    <lineage>
        <taxon>Bacteria</taxon>
        <taxon>Bacillati</taxon>
        <taxon>Chloroflexota</taxon>
        <taxon>Ktedonobacteria</taxon>
        <taxon>Ktedonobacterales</taxon>
        <taxon>Dictyobacteraceae</taxon>
        <taxon>Tengunoibacter</taxon>
    </lineage>
</organism>
<dbReference type="InterPro" id="IPR020843">
    <property type="entry name" value="ER"/>
</dbReference>
<dbReference type="CDD" id="cd05288">
    <property type="entry name" value="PGDH"/>
    <property type="match status" value="1"/>
</dbReference>
<dbReference type="SMART" id="SM00829">
    <property type="entry name" value="PKS_ER"/>
    <property type="match status" value="1"/>
</dbReference>
<evidence type="ECO:0000259" key="2">
    <source>
        <dbReference type="SMART" id="SM00829"/>
    </source>
</evidence>
<feature type="domain" description="Enoyl reductase (ER)" evidence="2">
    <location>
        <begin position="19"/>
        <end position="330"/>
    </location>
</feature>
<evidence type="ECO:0000313" key="3">
    <source>
        <dbReference type="EMBL" id="GCE16073.1"/>
    </source>
</evidence>
<accession>A0A402AA80</accession>
<dbReference type="PANTHER" id="PTHR43205">
    <property type="entry name" value="PROSTAGLANDIN REDUCTASE"/>
    <property type="match status" value="1"/>
</dbReference>
<evidence type="ECO:0000256" key="1">
    <source>
        <dbReference type="ARBA" id="ARBA00023002"/>
    </source>
</evidence>
<dbReference type="Proteomes" id="UP000287352">
    <property type="component" value="Unassembled WGS sequence"/>
</dbReference>
<sequence>MSIKNRQVQLASRPEGWVKESDFRIVETDVPAIGQGEVLVKNLYLSLDPYMRGRMSAAKSYAAGMELGDVMVGGTVGTILESNHPEFKAGDTVVGYLGWQLYAVSKGEGLRTVSTNAAPVSTYLGVLGMPGLTAWIGLIDIGQPKAGETVVVSAASGAVGSVVGQLAKARGCRAVGIAGGKAKCDYVVNELGFDACVDYKAGNLAVDLQAAAPDGIDIYFENVGGPILDVVLTQLNAFARIPLCGFISQYNVTEPYAIKHFSALLTNRVKLQGFIVGEHAAHFPQALDELGKLVTTGKLKYRETIANGLENAPKAFIGMLKGENFGKQLVKLA</sequence>
<dbReference type="Pfam" id="PF16884">
    <property type="entry name" value="ADH_N_2"/>
    <property type="match status" value="1"/>
</dbReference>
<dbReference type="EMBL" id="BIFR01000002">
    <property type="protein sequence ID" value="GCE16073.1"/>
    <property type="molecule type" value="Genomic_DNA"/>
</dbReference>
<dbReference type="FunFam" id="3.40.50.720:FF:000121">
    <property type="entry name" value="Prostaglandin reductase 2"/>
    <property type="match status" value="1"/>
</dbReference>
<proteinExistence type="predicted"/>
<dbReference type="Gene3D" id="3.90.180.10">
    <property type="entry name" value="Medium-chain alcohol dehydrogenases, catalytic domain"/>
    <property type="match status" value="1"/>
</dbReference>
<dbReference type="AlphaFoldDB" id="A0A402AA80"/>
<dbReference type="InterPro" id="IPR045010">
    <property type="entry name" value="MDR_fam"/>
</dbReference>
<dbReference type="Pfam" id="PF00107">
    <property type="entry name" value="ADH_zinc_N"/>
    <property type="match status" value="1"/>
</dbReference>
<dbReference type="InterPro" id="IPR011032">
    <property type="entry name" value="GroES-like_sf"/>
</dbReference>
<dbReference type="SUPFAM" id="SSF50129">
    <property type="entry name" value="GroES-like"/>
    <property type="match status" value="1"/>
</dbReference>
<comment type="caution">
    <text evidence="3">The sequence shown here is derived from an EMBL/GenBank/DDBJ whole genome shotgun (WGS) entry which is preliminary data.</text>
</comment>
<name>A0A402AA80_9CHLR</name>
<dbReference type="InterPro" id="IPR013149">
    <property type="entry name" value="ADH-like_C"/>
</dbReference>
<gene>
    <name evidence="3" type="ORF">KTT_59320</name>
</gene>
<dbReference type="InterPro" id="IPR036291">
    <property type="entry name" value="NAD(P)-bd_dom_sf"/>
</dbReference>
<reference evidence="4" key="1">
    <citation type="submission" date="2018-12" db="EMBL/GenBank/DDBJ databases">
        <title>Tengunoibacter tsumagoiensis gen. nov., sp. nov., Dictyobacter kobayashii sp. nov., D. alpinus sp. nov., and D. joshuensis sp. nov. and description of Dictyobacteraceae fam. nov. within the order Ktedonobacterales isolated from Tengu-no-mugimeshi.</title>
        <authorList>
            <person name="Wang C.M."/>
            <person name="Zheng Y."/>
            <person name="Sakai Y."/>
            <person name="Toyoda A."/>
            <person name="Minakuchi Y."/>
            <person name="Abe K."/>
            <person name="Yokota A."/>
            <person name="Yabe S."/>
        </authorList>
    </citation>
    <scope>NUCLEOTIDE SEQUENCE [LARGE SCALE GENOMIC DNA]</scope>
    <source>
        <strain evidence="4">Uno3</strain>
    </source>
</reference>
<dbReference type="PANTHER" id="PTHR43205:SF7">
    <property type="entry name" value="PROSTAGLANDIN REDUCTASE 1"/>
    <property type="match status" value="1"/>
</dbReference>
<dbReference type="SUPFAM" id="SSF51735">
    <property type="entry name" value="NAD(P)-binding Rossmann-fold domains"/>
    <property type="match status" value="1"/>
</dbReference>
<dbReference type="GO" id="GO:0016628">
    <property type="term" value="F:oxidoreductase activity, acting on the CH-CH group of donors, NAD or NADP as acceptor"/>
    <property type="evidence" value="ECO:0007669"/>
    <property type="project" value="InterPro"/>
</dbReference>
<dbReference type="InterPro" id="IPR041694">
    <property type="entry name" value="ADH_N_2"/>
</dbReference>
<protein>
    <submittedName>
        <fullName evidence="3">NADP-dependent oxidoreductase</fullName>
    </submittedName>
</protein>
<dbReference type="Gene3D" id="3.40.50.720">
    <property type="entry name" value="NAD(P)-binding Rossmann-like Domain"/>
    <property type="match status" value="1"/>
</dbReference>
<dbReference type="RefSeq" id="WP_126583458.1">
    <property type="nucleotide sequence ID" value="NZ_BIFR01000002.1"/>
</dbReference>
<evidence type="ECO:0000313" key="4">
    <source>
        <dbReference type="Proteomes" id="UP000287352"/>
    </source>
</evidence>
<keyword evidence="4" id="KW-1185">Reference proteome</keyword>
<keyword evidence="1" id="KW-0560">Oxidoreductase</keyword>